<gene>
    <name evidence="1" type="ORF">MENT_LOCUS29669</name>
</gene>
<reference evidence="1 2" key="1">
    <citation type="submission" date="2020-08" db="EMBL/GenBank/DDBJ databases">
        <authorList>
            <person name="Koutsovoulos G."/>
            <person name="Danchin GJ E."/>
        </authorList>
    </citation>
    <scope>NUCLEOTIDE SEQUENCE [LARGE SCALE GENOMIC DNA]</scope>
</reference>
<evidence type="ECO:0000313" key="2">
    <source>
        <dbReference type="Proteomes" id="UP000580250"/>
    </source>
</evidence>
<protein>
    <submittedName>
        <fullName evidence="1">Uncharacterized protein</fullName>
    </submittedName>
</protein>
<sequence length="45" mass="5152">MAARNFGRASSKRYFCQTTVFCPYHVNNGAAMETLLNIFSTHTYM</sequence>
<name>A0A6V7VS47_MELEN</name>
<dbReference type="AlphaFoldDB" id="A0A6V7VS47"/>
<comment type="caution">
    <text evidence="1">The sequence shown here is derived from an EMBL/GenBank/DDBJ whole genome shotgun (WGS) entry which is preliminary data.</text>
</comment>
<accession>A0A6V7VS47</accession>
<organism evidence="1 2">
    <name type="scientific">Meloidogyne enterolobii</name>
    <name type="common">Root-knot nematode worm</name>
    <name type="synonym">Meloidogyne mayaguensis</name>
    <dbReference type="NCBI Taxonomy" id="390850"/>
    <lineage>
        <taxon>Eukaryota</taxon>
        <taxon>Metazoa</taxon>
        <taxon>Ecdysozoa</taxon>
        <taxon>Nematoda</taxon>
        <taxon>Chromadorea</taxon>
        <taxon>Rhabditida</taxon>
        <taxon>Tylenchina</taxon>
        <taxon>Tylenchomorpha</taxon>
        <taxon>Tylenchoidea</taxon>
        <taxon>Meloidogynidae</taxon>
        <taxon>Meloidogyninae</taxon>
        <taxon>Meloidogyne</taxon>
    </lineage>
</organism>
<dbReference type="EMBL" id="CAJEWN010000305">
    <property type="protein sequence ID" value="CAD2177776.1"/>
    <property type="molecule type" value="Genomic_DNA"/>
</dbReference>
<evidence type="ECO:0000313" key="1">
    <source>
        <dbReference type="EMBL" id="CAD2177776.1"/>
    </source>
</evidence>
<proteinExistence type="predicted"/>
<dbReference type="Proteomes" id="UP000580250">
    <property type="component" value="Unassembled WGS sequence"/>
</dbReference>